<evidence type="ECO:0000313" key="2">
    <source>
        <dbReference type="Proteomes" id="UP000011761"/>
    </source>
</evidence>
<keyword evidence="2" id="KW-1185">Reference proteome</keyword>
<accession>M2N322</accession>
<proteinExistence type="predicted"/>
<dbReference type="Proteomes" id="UP000011761">
    <property type="component" value="Unassembled WGS sequence"/>
</dbReference>
<dbReference type="RefSeq" id="XP_007679552.1">
    <property type="nucleotide sequence ID" value="XM_007681362.1"/>
</dbReference>
<dbReference type="GeneID" id="19110091"/>
<evidence type="ECO:0000313" key="1">
    <source>
        <dbReference type="EMBL" id="EMC93379.1"/>
    </source>
</evidence>
<protein>
    <submittedName>
        <fullName evidence="1">Uncharacterized protein</fullName>
    </submittedName>
</protein>
<reference evidence="1 2" key="1">
    <citation type="journal article" date="2012" name="PLoS Pathog.">
        <title>Diverse lifestyles and strategies of plant pathogenesis encoded in the genomes of eighteen Dothideomycetes fungi.</title>
        <authorList>
            <person name="Ohm R.A."/>
            <person name="Feau N."/>
            <person name="Henrissat B."/>
            <person name="Schoch C.L."/>
            <person name="Horwitz B.A."/>
            <person name="Barry K.W."/>
            <person name="Condon B.J."/>
            <person name="Copeland A.C."/>
            <person name="Dhillon B."/>
            <person name="Glaser F."/>
            <person name="Hesse C.N."/>
            <person name="Kosti I."/>
            <person name="LaButti K."/>
            <person name="Lindquist E.A."/>
            <person name="Lucas S."/>
            <person name="Salamov A.A."/>
            <person name="Bradshaw R.E."/>
            <person name="Ciuffetti L."/>
            <person name="Hamelin R.C."/>
            <person name="Kema G.H.J."/>
            <person name="Lawrence C."/>
            <person name="Scott J.A."/>
            <person name="Spatafora J.W."/>
            <person name="Turgeon B.G."/>
            <person name="de Wit P.J.G.M."/>
            <person name="Zhong S."/>
            <person name="Goodwin S.B."/>
            <person name="Grigoriev I.V."/>
        </authorList>
    </citation>
    <scope>NUCLEOTIDE SEQUENCE [LARGE SCALE GENOMIC DNA]</scope>
    <source>
        <strain evidence="1 2">UAMH 10762</strain>
    </source>
</reference>
<organism evidence="1 2">
    <name type="scientific">Baudoinia panamericana (strain UAMH 10762)</name>
    <name type="common">Angels' share fungus</name>
    <name type="synonym">Baudoinia compniacensis (strain UAMH 10762)</name>
    <dbReference type="NCBI Taxonomy" id="717646"/>
    <lineage>
        <taxon>Eukaryota</taxon>
        <taxon>Fungi</taxon>
        <taxon>Dikarya</taxon>
        <taxon>Ascomycota</taxon>
        <taxon>Pezizomycotina</taxon>
        <taxon>Dothideomycetes</taxon>
        <taxon>Dothideomycetidae</taxon>
        <taxon>Mycosphaerellales</taxon>
        <taxon>Teratosphaeriaceae</taxon>
        <taxon>Baudoinia</taxon>
    </lineage>
</organism>
<dbReference type="KEGG" id="bcom:BAUCODRAFT_238720"/>
<dbReference type="HOGENOM" id="CLU_3031980_0_0_1"/>
<name>M2N322_BAUPA</name>
<dbReference type="AlphaFoldDB" id="M2N322"/>
<sequence>MEMYYQTNVRSTAPTLEDLRSAMRVELAASQRLGDERLTTRATSPIALRCPVHDV</sequence>
<dbReference type="EMBL" id="KB445560">
    <property type="protein sequence ID" value="EMC93379.1"/>
    <property type="molecule type" value="Genomic_DNA"/>
</dbReference>
<gene>
    <name evidence="1" type="ORF">BAUCODRAFT_238720</name>
</gene>